<organism evidence="5 6">
    <name type="scientific">Aquamicrobium zhengzhouense</name>
    <dbReference type="NCBI Taxonomy" id="2781738"/>
    <lineage>
        <taxon>Bacteria</taxon>
        <taxon>Pseudomonadati</taxon>
        <taxon>Pseudomonadota</taxon>
        <taxon>Alphaproteobacteria</taxon>
        <taxon>Hyphomicrobiales</taxon>
        <taxon>Phyllobacteriaceae</taxon>
        <taxon>Aquamicrobium</taxon>
    </lineage>
</organism>
<protein>
    <submittedName>
        <fullName evidence="5">Winged helix-turn-helix transcriptional regulator</fullName>
    </submittedName>
</protein>
<name>A0ABS0SE51_9HYPH</name>
<evidence type="ECO:0000256" key="3">
    <source>
        <dbReference type="ARBA" id="ARBA00023163"/>
    </source>
</evidence>
<dbReference type="Proteomes" id="UP000601789">
    <property type="component" value="Unassembled WGS sequence"/>
</dbReference>
<dbReference type="SMART" id="SM00418">
    <property type="entry name" value="HTH_ARSR"/>
    <property type="match status" value="1"/>
</dbReference>
<keyword evidence="2" id="KW-0238">DNA-binding</keyword>
<dbReference type="InterPro" id="IPR001845">
    <property type="entry name" value="HTH_ArsR_DNA-bd_dom"/>
</dbReference>
<keyword evidence="6" id="KW-1185">Reference proteome</keyword>
<evidence type="ECO:0000256" key="1">
    <source>
        <dbReference type="ARBA" id="ARBA00023015"/>
    </source>
</evidence>
<dbReference type="InterPro" id="IPR036390">
    <property type="entry name" value="WH_DNA-bd_sf"/>
</dbReference>
<dbReference type="PANTHER" id="PTHR43132">
    <property type="entry name" value="ARSENICAL RESISTANCE OPERON REPRESSOR ARSR-RELATED"/>
    <property type="match status" value="1"/>
</dbReference>
<keyword evidence="3" id="KW-0804">Transcription</keyword>
<sequence length="136" mass="15175">MQPGNGGNVRPRPQLLGRAWPARLASKGQAVSETRVPSVQEVSVLAETFRLLGDPTRLRILFYCLDGPKPVNDIAASLDLSQTLVSHHLRLLRAARLMKGERRSKQVFYQLADCHVSDMLTDMAIHMNEEDAEQEA</sequence>
<dbReference type="PRINTS" id="PR00778">
    <property type="entry name" value="HTHARSR"/>
</dbReference>
<dbReference type="InterPro" id="IPR036388">
    <property type="entry name" value="WH-like_DNA-bd_sf"/>
</dbReference>
<comment type="caution">
    <text evidence="5">The sequence shown here is derived from an EMBL/GenBank/DDBJ whole genome shotgun (WGS) entry which is preliminary data.</text>
</comment>
<keyword evidence="1" id="KW-0805">Transcription regulation</keyword>
<proteinExistence type="predicted"/>
<dbReference type="PANTHER" id="PTHR43132:SF6">
    <property type="entry name" value="HTH-TYPE TRANSCRIPTIONAL REPRESSOR CZRA"/>
    <property type="match status" value="1"/>
</dbReference>
<evidence type="ECO:0000259" key="4">
    <source>
        <dbReference type="PROSITE" id="PS50987"/>
    </source>
</evidence>
<evidence type="ECO:0000313" key="5">
    <source>
        <dbReference type="EMBL" id="MBI1621583.1"/>
    </source>
</evidence>
<dbReference type="CDD" id="cd00090">
    <property type="entry name" value="HTH_ARSR"/>
    <property type="match status" value="1"/>
</dbReference>
<dbReference type="NCBIfam" id="NF033788">
    <property type="entry name" value="HTH_metalloreg"/>
    <property type="match status" value="1"/>
</dbReference>
<dbReference type="InterPro" id="IPR051011">
    <property type="entry name" value="Metal_resp_trans_reg"/>
</dbReference>
<feature type="domain" description="HTH arsR-type" evidence="4">
    <location>
        <begin position="37"/>
        <end position="131"/>
    </location>
</feature>
<dbReference type="Pfam" id="PF01022">
    <property type="entry name" value="HTH_5"/>
    <property type="match status" value="1"/>
</dbReference>
<reference evidence="5 6" key="1">
    <citation type="submission" date="2020-10" db="EMBL/GenBank/DDBJ databases">
        <title>Aquamicrobium zhengzhouensis sp. nov., a exopolysaccharide producing bacterium isolated from farmland soil.</title>
        <authorList>
            <person name="Wang X."/>
        </authorList>
    </citation>
    <scope>NUCLEOTIDE SEQUENCE [LARGE SCALE GENOMIC DNA]</scope>
    <source>
        <strain evidence="6">cd-1</strain>
    </source>
</reference>
<evidence type="ECO:0000256" key="2">
    <source>
        <dbReference type="ARBA" id="ARBA00023125"/>
    </source>
</evidence>
<accession>A0ABS0SE51</accession>
<gene>
    <name evidence="5" type="ORF">IOD40_13045</name>
</gene>
<dbReference type="PROSITE" id="PS50987">
    <property type="entry name" value="HTH_ARSR_2"/>
    <property type="match status" value="1"/>
</dbReference>
<dbReference type="EMBL" id="JADGMQ010000009">
    <property type="protein sequence ID" value="MBI1621583.1"/>
    <property type="molecule type" value="Genomic_DNA"/>
</dbReference>
<dbReference type="InterPro" id="IPR011991">
    <property type="entry name" value="ArsR-like_HTH"/>
</dbReference>
<evidence type="ECO:0000313" key="6">
    <source>
        <dbReference type="Proteomes" id="UP000601789"/>
    </source>
</evidence>
<dbReference type="SUPFAM" id="SSF46785">
    <property type="entry name" value="Winged helix' DNA-binding domain"/>
    <property type="match status" value="1"/>
</dbReference>
<dbReference type="Gene3D" id="1.10.10.10">
    <property type="entry name" value="Winged helix-like DNA-binding domain superfamily/Winged helix DNA-binding domain"/>
    <property type="match status" value="1"/>
</dbReference>